<dbReference type="EMBL" id="CP087977">
    <property type="protein sequence ID" value="UUZ45410.1"/>
    <property type="molecule type" value="Genomic_DNA"/>
</dbReference>
<sequence length="176" mass="17277">MSKDITTSGPSRRSIAKGAARAVPAVSVAAAAPALAASPCAAGAESVTIEGKCPPLIGVNTRKPYFLLTNTGSCDIPSGPAFTLSTTGLVGLTADILDSIRVDAAVIFSSESGGTIERGIPAGGTVEIEVLPQALVDANLAGSATLSVGTASSILNFTTVGVDLSPLPSVPVAICG</sequence>
<proteinExistence type="predicted"/>
<evidence type="ECO:0000313" key="2">
    <source>
        <dbReference type="Proteomes" id="UP001059663"/>
    </source>
</evidence>
<reference evidence="1" key="1">
    <citation type="submission" date="2021-11" db="EMBL/GenBank/DDBJ databases">
        <title>Study of the species diversity of bacterial strains isolated from a unique natural object - Shulgan-Tash cave (Bashkiria).</title>
        <authorList>
            <person name="Sazanova A.L."/>
            <person name="Chirak E.R."/>
            <person name="Safronova V.I."/>
        </authorList>
    </citation>
    <scope>NUCLEOTIDE SEQUENCE</scope>
    <source>
        <strain evidence="1">P1</strain>
    </source>
</reference>
<organism evidence="1 2">
    <name type="scientific">Janibacter limosus</name>
    <dbReference type="NCBI Taxonomy" id="53458"/>
    <lineage>
        <taxon>Bacteria</taxon>
        <taxon>Bacillati</taxon>
        <taxon>Actinomycetota</taxon>
        <taxon>Actinomycetes</taxon>
        <taxon>Micrococcales</taxon>
        <taxon>Intrasporangiaceae</taxon>
        <taxon>Janibacter</taxon>
    </lineage>
</organism>
<protein>
    <submittedName>
        <fullName evidence="1">Uncharacterized protein</fullName>
    </submittedName>
</protein>
<evidence type="ECO:0000313" key="1">
    <source>
        <dbReference type="EMBL" id="UUZ45410.1"/>
    </source>
</evidence>
<dbReference type="Proteomes" id="UP001059663">
    <property type="component" value="Chromosome"/>
</dbReference>
<gene>
    <name evidence="1" type="ORF">LP422_04400</name>
</gene>
<name>A0AC61U5T7_9MICO</name>
<accession>A0AC61U5T7</accession>